<sequence length="130" mass="14553">MIRPVETIEMVDVWRRVIVGDEKSWVMFENGTCVILMEPEDDLAAQATEILREYGPVEAGSPAADFGTIDLEVDPGWVVYGHHNDVLNYVSPEEVEAPEDVVIGLLGRSKRDQDGHALTVVHVEDKRPDR</sequence>
<accession>A0ABN3QC93</accession>
<keyword evidence="2" id="KW-1185">Reference proteome</keyword>
<protein>
    <submittedName>
        <fullName evidence="1">Uncharacterized protein</fullName>
    </submittedName>
</protein>
<dbReference type="EMBL" id="BAAATD010000011">
    <property type="protein sequence ID" value="GAA2622615.1"/>
    <property type="molecule type" value="Genomic_DNA"/>
</dbReference>
<evidence type="ECO:0000313" key="2">
    <source>
        <dbReference type="Proteomes" id="UP001501509"/>
    </source>
</evidence>
<reference evidence="1 2" key="1">
    <citation type="journal article" date="2019" name="Int. J. Syst. Evol. Microbiol.">
        <title>The Global Catalogue of Microorganisms (GCM) 10K type strain sequencing project: providing services to taxonomists for standard genome sequencing and annotation.</title>
        <authorList>
            <consortium name="The Broad Institute Genomics Platform"/>
            <consortium name="The Broad Institute Genome Sequencing Center for Infectious Disease"/>
            <person name="Wu L."/>
            <person name="Ma J."/>
        </authorList>
    </citation>
    <scope>NUCLEOTIDE SEQUENCE [LARGE SCALE GENOMIC DNA]</scope>
    <source>
        <strain evidence="1 2">JCM 6833</strain>
    </source>
</reference>
<proteinExistence type="predicted"/>
<organism evidence="1 2">
    <name type="scientific">Actinomadura fulvescens</name>
    <dbReference type="NCBI Taxonomy" id="46160"/>
    <lineage>
        <taxon>Bacteria</taxon>
        <taxon>Bacillati</taxon>
        <taxon>Actinomycetota</taxon>
        <taxon>Actinomycetes</taxon>
        <taxon>Streptosporangiales</taxon>
        <taxon>Thermomonosporaceae</taxon>
        <taxon>Actinomadura</taxon>
    </lineage>
</organism>
<gene>
    <name evidence="1" type="ORF">GCM10010411_68330</name>
</gene>
<name>A0ABN3QC93_9ACTN</name>
<dbReference type="Proteomes" id="UP001501509">
    <property type="component" value="Unassembled WGS sequence"/>
</dbReference>
<evidence type="ECO:0000313" key="1">
    <source>
        <dbReference type="EMBL" id="GAA2622615.1"/>
    </source>
</evidence>
<comment type="caution">
    <text evidence="1">The sequence shown here is derived from an EMBL/GenBank/DDBJ whole genome shotgun (WGS) entry which is preliminary data.</text>
</comment>